<evidence type="ECO:0000256" key="6">
    <source>
        <dbReference type="ARBA" id="ARBA00022723"/>
    </source>
</evidence>
<keyword evidence="6" id="KW-0479">Metal-binding</keyword>
<keyword evidence="10" id="KW-0460">Magnesium</keyword>
<evidence type="ECO:0000256" key="4">
    <source>
        <dbReference type="ARBA" id="ARBA00022695"/>
    </source>
</evidence>
<evidence type="ECO:0000256" key="5">
    <source>
        <dbReference type="ARBA" id="ARBA00022722"/>
    </source>
</evidence>
<feature type="region of interest" description="Disordered" evidence="16">
    <location>
        <begin position="247"/>
        <end position="266"/>
    </location>
</feature>
<keyword evidence="4" id="KW-0548">Nucleotidyltransferase</keyword>
<dbReference type="InterPro" id="IPR043128">
    <property type="entry name" value="Rev_trsase/Diguanyl_cyclase"/>
</dbReference>
<dbReference type="GO" id="GO:0004519">
    <property type="term" value="F:endonuclease activity"/>
    <property type="evidence" value="ECO:0007669"/>
    <property type="project" value="UniProtKB-KW"/>
</dbReference>
<feature type="region of interest" description="Disordered" evidence="16">
    <location>
        <begin position="37"/>
        <end position="66"/>
    </location>
</feature>
<dbReference type="Pfam" id="PF03732">
    <property type="entry name" value="Retrotrans_gag"/>
    <property type="match status" value="1"/>
</dbReference>
<protein>
    <recommendedName>
        <fullName evidence="1">RNA-directed DNA polymerase</fullName>
        <ecNumber evidence="1">2.7.7.49</ecNumber>
    </recommendedName>
</protein>
<evidence type="ECO:0000256" key="7">
    <source>
        <dbReference type="ARBA" id="ARBA00022750"/>
    </source>
</evidence>
<dbReference type="GO" id="GO:0003887">
    <property type="term" value="F:DNA-directed DNA polymerase activity"/>
    <property type="evidence" value="ECO:0007669"/>
    <property type="project" value="UniProtKB-KW"/>
</dbReference>
<evidence type="ECO:0000256" key="11">
    <source>
        <dbReference type="ARBA" id="ARBA00022908"/>
    </source>
</evidence>
<keyword evidence="9" id="KW-0378">Hydrolase</keyword>
<evidence type="ECO:0000256" key="12">
    <source>
        <dbReference type="ARBA" id="ARBA00022918"/>
    </source>
</evidence>
<dbReference type="GO" id="GO:0006508">
    <property type="term" value="P:proteolysis"/>
    <property type="evidence" value="ECO:0007669"/>
    <property type="project" value="UniProtKB-KW"/>
</dbReference>
<dbReference type="Gene3D" id="3.30.70.270">
    <property type="match status" value="2"/>
</dbReference>
<dbReference type="Pfam" id="PF17921">
    <property type="entry name" value="Integrase_H2C2"/>
    <property type="match status" value="1"/>
</dbReference>
<evidence type="ECO:0000256" key="9">
    <source>
        <dbReference type="ARBA" id="ARBA00022801"/>
    </source>
</evidence>
<keyword evidence="13" id="KW-0239">DNA-directed DNA polymerase</keyword>
<dbReference type="Gene3D" id="2.40.70.10">
    <property type="entry name" value="Acid Proteases"/>
    <property type="match status" value="1"/>
</dbReference>
<dbReference type="Pfam" id="PF24626">
    <property type="entry name" value="SH3_Tf2-1"/>
    <property type="match status" value="1"/>
</dbReference>
<accession>A0AA38ZT18</accession>
<dbReference type="GO" id="GO:0015074">
    <property type="term" value="P:DNA integration"/>
    <property type="evidence" value="ECO:0007669"/>
    <property type="project" value="UniProtKB-KW"/>
</dbReference>
<keyword evidence="8" id="KW-0255">Endonuclease</keyword>
<comment type="caution">
    <text evidence="18">The sequence shown here is derived from an EMBL/GenBank/DDBJ whole genome shotgun (WGS) entry which is preliminary data.</text>
</comment>
<dbReference type="InterPro" id="IPR056924">
    <property type="entry name" value="SH3_Tf2-1"/>
</dbReference>
<dbReference type="AlphaFoldDB" id="A0AA38ZT18"/>
<dbReference type="InterPro" id="IPR005162">
    <property type="entry name" value="Retrotrans_gag_dom"/>
</dbReference>
<dbReference type="Pfam" id="PF17917">
    <property type="entry name" value="RT_RNaseH"/>
    <property type="match status" value="1"/>
</dbReference>
<dbReference type="FunFam" id="3.10.10.10:FF:000002">
    <property type="entry name" value="Retrovirus-related Pol polyprotein from transposon 17.6-like protein"/>
    <property type="match status" value="1"/>
</dbReference>
<evidence type="ECO:0000256" key="14">
    <source>
        <dbReference type="ARBA" id="ARBA00023125"/>
    </source>
</evidence>
<dbReference type="FunFam" id="3.30.70.270:FF:000020">
    <property type="entry name" value="Transposon Tf2-6 polyprotein-like Protein"/>
    <property type="match status" value="1"/>
</dbReference>
<keyword evidence="15" id="KW-0233">DNA recombination</keyword>
<feature type="domain" description="Integrase catalytic" evidence="17">
    <location>
        <begin position="889"/>
        <end position="1043"/>
    </location>
</feature>
<organism evidence="18 19">
    <name type="scientific">Vitis rotundifolia</name>
    <name type="common">Muscadine grape</name>
    <dbReference type="NCBI Taxonomy" id="103349"/>
    <lineage>
        <taxon>Eukaryota</taxon>
        <taxon>Viridiplantae</taxon>
        <taxon>Streptophyta</taxon>
        <taxon>Embryophyta</taxon>
        <taxon>Tracheophyta</taxon>
        <taxon>Spermatophyta</taxon>
        <taxon>Magnoliopsida</taxon>
        <taxon>eudicotyledons</taxon>
        <taxon>Gunneridae</taxon>
        <taxon>Pentapetalae</taxon>
        <taxon>rosids</taxon>
        <taxon>Vitales</taxon>
        <taxon>Vitaceae</taxon>
        <taxon>Viteae</taxon>
        <taxon>Vitis</taxon>
    </lineage>
</organism>
<dbReference type="EC" id="2.7.7.49" evidence="1"/>
<dbReference type="InterPro" id="IPR041373">
    <property type="entry name" value="RT_RNaseH"/>
</dbReference>
<dbReference type="GO" id="GO:0004190">
    <property type="term" value="F:aspartic-type endopeptidase activity"/>
    <property type="evidence" value="ECO:0007669"/>
    <property type="project" value="UniProtKB-KW"/>
</dbReference>
<evidence type="ECO:0000256" key="10">
    <source>
        <dbReference type="ARBA" id="ARBA00022842"/>
    </source>
</evidence>
<evidence type="ECO:0000313" key="18">
    <source>
        <dbReference type="EMBL" id="KAJ9693854.1"/>
    </source>
</evidence>
<keyword evidence="7" id="KW-0064">Aspartyl protease</keyword>
<dbReference type="Gene3D" id="1.10.340.70">
    <property type="match status" value="1"/>
</dbReference>
<dbReference type="EMBL" id="JARBHA010000008">
    <property type="protein sequence ID" value="KAJ9693854.1"/>
    <property type="molecule type" value="Genomic_DNA"/>
</dbReference>
<dbReference type="InterPro" id="IPR001584">
    <property type="entry name" value="Integrase_cat-core"/>
</dbReference>
<evidence type="ECO:0000256" key="1">
    <source>
        <dbReference type="ARBA" id="ARBA00012493"/>
    </source>
</evidence>
<proteinExistence type="predicted"/>
<dbReference type="SUPFAM" id="SSF53098">
    <property type="entry name" value="Ribonuclease H-like"/>
    <property type="match status" value="1"/>
</dbReference>
<dbReference type="Proteomes" id="UP001168098">
    <property type="component" value="Unassembled WGS sequence"/>
</dbReference>
<sequence length="1166" mass="136608">MARRTRRGRLERDEELESMREELREVRRELRETAQMMRGQGSKRLGGNQGQDDLGHSHRRSRAKRPVMSQMEAMKRFMVIQPPSFNGEPNMEVVEHWLRRMRRILEGLDIPEERRVSLAVYMLVGKANFWWKSMKRVYDMEVMTWEEFERIFLSKYFREVAKHAKRMEFEHLIQGTMSVLEYESRFSELSRFALRKISEEGEKARRFQQGLRPVIRNRLVPLAIRDYFELVKRALLVEQDIEETNQIREQRGDRKGKQRVGESSQGPYQRMTPFWLVEGMILVYSTWVCILFDTGVTHSFISASCANALGLKMERVENLLLIESPMGTNSRVDRICKGCVITLADRALNVDLRILDMIGYDVILGMDWLTVYRTFIDCHCRRIIFCLPDGFEICFVGGKCVNSPFSQSDSCYQYVKEKDQKDIIEIPVVRKFQDVFPDKLPGLPPHREFDFPIEVYPGTDPISVSPYRMTPLELKELKTQLDELLSKGFIRPSTSPWGDLVLFVKKKDGTLRLCIDYRKLNRVTMKNKYPLPRIDDFKIDLRTGYYQLRVREEDVPKTTFRTRYGHYEFLVMPFGLTNAPAACMDLMNRVFRAYLDQFVIVFVDDILIYSRSLEEHKQYLVTTLRTLRRHQLYGKVDKSEFWLIKVNFLGHVVSEEGIVVDHSKVEAVQEYFLGLAGYYRRFVEDFSKIAAPMTRLTRKGVKFEWNEECENAFQELKRKLTTAPVLIAPISGELFTIYCDASTVGLGCVLMQQGKVVAYASRQLKQHERNYPTHDLELAAVVFALKTWRHYLYGEKFEVYSDHKSLNYIFTQNDLNSRQRRWMETLEDYDFALHYHLGKANVVTDALNRKNLKRLFWWSGMKRDIAQFVANCQICQQVKAEHQRHAGLLQPLPILEWKWDHITMDFVIGLPRTRSKKNGVWVIVDRLTESVHFLAMKTTDSMNSLAKLYRREIVRLHGIPLSIFWQSLQRALGTQLNFSTAFHPQTDGQLERVIQILEDMLRAYVLDFRGNWADYLPLAEFAYNNSYQSSIGMTPYEALYGRPCKSLLCWIEMGESCLLGPEIEKLKTAQDRQKSYADQMRRPLEFEEGDWVFVKVSSRKGIFRFGKKGKLAPRFVGSFQIDKIVGLVAYKLILPQQLSLVHDVFHVSMLRKCTPNLTWVVDLQDV</sequence>
<dbReference type="CDD" id="cd09274">
    <property type="entry name" value="RNase_HI_RT_Ty3"/>
    <property type="match status" value="1"/>
</dbReference>
<keyword evidence="11" id="KW-0229">DNA integration</keyword>
<dbReference type="InterPro" id="IPR000477">
    <property type="entry name" value="RT_dom"/>
</dbReference>
<dbReference type="PROSITE" id="PS50994">
    <property type="entry name" value="INTEGRASE"/>
    <property type="match status" value="1"/>
</dbReference>
<dbReference type="InterPro" id="IPR012337">
    <property type="entry name" value="RNaseH-like_sf"/>
</dbReference>
<dbReference type="Gene3D" id="3.10.10.10">
    <property type="entry name" value="HIV Type 1 Reverse Transcriptase, subunit A, domain 1"/>
    <property type="match status" value="1"/>
</dbReference>
<keyword evidence="2" id="KW-0645">Protease</keyword>
<evidence type="ECO:0000256" key="16">
    <source>
        <dbReference type="SAM" id="MobiDB-lite"/>
    </source>
</evidence>
<evidence type="ECO:0000256" key="13">
    <source>
        <dbReference type="ARBA" id="ARBA00022932"/>
    </source>
</evidence>
<dbReference type="CDD" id="cd00303">
    <property type="entry name" value="retropepsin_like"/>
    <property type="match status" value="1"/>
</dbReference>
<dbReference type="InterPro" id="IPR021109">
    <property type="entry name" value="Peptidase_aspartic_dom_sf"/>
</dbReference>
<name>A0AA38ZT18_VITRO</name>
<dbReference type="GO" id="GO:0046872">
    <property type="term" value="F:metal ion binding"/>
    <property type="evidence" value="ECO:0007669"/>
    <property type="project" value="UniProtKB-KW"/>
</dbReference>
<dbReference type="InterPro" id="IPR050951">
    <property type="entry name" value="Retrovirus_Pol_polyprotein"/>
</dbReference>
<dbReference type="SUPFAM" id="SSF50630">
    <property type="entry name" value="Acid proteases"/>
    <property type="match status" value="1"/>
</dbReference>
<evidence type="ECO:0000256" key="2">
    <source>
        <dbReference type="ARBA" id="ARBA00022670"/>
    </source>
</evidence>
<evidence type="ECO:0000256" key="3">
    <source>
        <dbReference type="ARBA" id="ARBA00022679"/>
    </source>
</evidence>
<keyword evidence="5" id="KW-0540">Nuclease</keyword>
<dbReference type="CDD" id="cd01647">
    <property type="entry name" value="RT_LTR"/>
    <property type="match status" value="1"/>
</dbReference>
<evidence type="ECO:0000259" key="17">
    <source>
        <dbReference type="PROSITE" id="PS50994"/>
    </source>
</evidence>
<reference evidence="18 19" key="1">
    <citation type="journal article" date="2023" name="BMC Biotechnol.">
        <title>Vitis rotundifolia cv Carlos genome sequencing.</title>
        <authorList>
            <person name="Huff M."/>
            <person name="Hulse-Kemp A."/>
            <person name="Scheffler B."/>
            <person name="Youngblood R."/>
            <person name="Simpson S."/>
            <person name="Babiker E."/>
            <person name="Staton M."/>
        </authorList>
    </citation>
    <scope>NUCLEOTIDE SEQUENCE [LARGE SCALE GENOMIC DNA]</scope>
    <source>
        <tissue evidence="18">Leaf</tissue>
    </source>
</reference>
<dbReference type="Pfam" id="PF08284">
    <property type="entry name" value="RVP_2"/>
    <property type="match status" value="1"/>
</dbReference>
<gene>
    <name evidence="18" type="ORF">PVL29_009695</name>
</gene>
<evidence type="ECO:0000256" key="15">
    <source>
        <dbReference type="ARBA" id="ARBA00023172"/>
    </source>
</evidence>
<dbReference type="GO" id="GO:0003677">
    <property type="term" value="F:DNA binding"/>
    <property type="evidence" value="ECO:0007669"/>
    <property type="project" value="UniProtKB-KW"/>
</dbReference>
<dbReference type="Pfam" id="PF00078">
    <property type="entry name" value="RVT_1"/>
    <property type="match status" value="1"/>
</dbReference>
<keyword evidence="14" id="KW-0238">DNA-binding</keyword>
<dbReference type="GO" id="GO:0006310">
    <property type="term" value="P:DNA recombination"/>
    <property type="evidence" value="ECO:0007669"/>
    <property type="project" value="UniProtKB-KW"/>
</dbReference>
<keyword evidence="12" id="KW-0695">RNA-directed DNA polymerase</keyword>
<dbReference type="Gene3D" id="3.30.420.10">
    <property type="entry name" value="Ribonuclease H-like superfamily/Ribonuclease H"/>
    <property type="match status" value="1"/>
</dbReference>
<keyword evidence="19" id="KW-1185">Reference proteome</keyword>
<dbReference type="InterPro" id="IPR036397">
    <property type="entry name" value="RNaseH_sf"/>
</dbReference>
<dbReference type="PANTHER" id="PTHR37984:SF5">
    <property type="entry name" value="PROTEIN NYNRIN-LIKE"/>
    <property type="match status" value="1"/>
</dbReference>
<evidence type="ECO:0000313" key="19">
    <source>
        <dbReference type="Proteomes" id="UP001168098"/>
    </source>
</evidence>
<dbReference type="InterPro" id="IPR043502">
    <property type="entry name" value="DNA/RNA_pol_sf"/>
</dbReference>
<dbReference type="PANTHER" id="PTHR37984">
    <property type="entry name" value="PROTEIN CBG26694"/>
    <property type="match status" value="1"/>
</dbReference>
<keyword evidence="3" id="KW-0808">Transferase</keyword>
<dbReference type="GO" id="GO:0003964">
    <property type="term" value="F:RNA-directed DNA polymerase activity"/>
    <property type="evidence" value="ECO:0007669"/>
    <property type="project" value="UniProtKB-KW"/>
</dbReference>
<dbReference type="SUPFAM" id="SSF56672">
    <property type="entry name" value="DNA/RNA polymerases"/>
    <property type="match status" value="1"/>
</dbReference>
<evidence type="ECO:0000256" key="8">
    <source>
        <dbReference type="ARBA" id="ARBA00022759"/>
    </source>
</evidence>
<dbReference type="InterPro" id="IPR041588">
    <property type="entry name" value="Integrase_H2C2"/>
</dbReference>